<comment type="caution">
    <text evidence="2">The sequence shown here is derived from an EMBL/GenBank/DDBJ whole genome shotgun (WGS) entry which is preliminary data.</text>
</comment>
<dbReference type="STRING" id="3076.A0A2P6TLV0"/>
<dbReference type="GO" id="GO:0071277">
    <property type="term" value="P:cellular response to calcium ion"/>
    <property type="evidence" value="ECO:0007669"/>
    <property type="project" value="TreeGrafter"/>
</dbReference>
<dbReference type="InterPro" id="IPR000008">
    <property type="entry name" value="C2_dom"/>
</dbReference>
<dbReference type="Proteomes" id="UP000239899">
    <property type="component" value="Unassembled WGS sequence"/>
</dbReference>
<evidence type="ECO:0000313" key="3">
    <source>
        <dbReference type="Proteomes" id="UP000239899"/>
    </source>
</evidence>
<dbReference type="GO" id="GO:0005544">
    <property type="term" value="F:calcium-dependent phospholipid binding"/>
    <property type="evidence" value="ECO:0007669"/>
    <property type="project" value="InterPro"/>
</dbReference>
<dbReference type="InterPro" id="IPR035892">
    <property type="entry name" value="C2_domain_sf"/>
</dbReference>
<dbReference type="SUPFAM" id="SSF49562">
    <property type="entry name" value="C2 domain (Calcium/lipid-binding domain, CaLB)"/>
    <property type="match status" value="2"/>
</dbReference>
<dbReference type="CDD" id="cd04048">
    <property type="entry name" value="C2A_Copine"/>
    <property type="match status" value="1"/>
</dbReference>
<reference evidence="2 3" key="1">
    <citation type="journal article" date="2018" name="Plant J.">
        <title>Genome sequences of Chlorella sorokiniana UTEX 1602 and Micractinium conductrix SAG 241.80: implications to maltose excretion by a green alga.</title>
        <authorList>
            <person name="Arriola M.B."/>
            <person name="Velmurugan N."/>
            <person name="Zhang Y."/>
            <person name="Plunkett M.H."/>
            <person name="Hondzo H."/>
            <person name="Barney B.M."/>
        </authorList>
    </citation>
    <scope>NUCLEOTIDE SEQUENCE [LARGE SCALE GENOMIC DNA]</scope>
    <source>
        <strain evidence="3">UTEX 1602</strain>
    </source>
</reference>
<dbReference type="PANTHER" id="PTHR10857:SF106">
    <property type="entry name" value="C2 DOMAIN-CONTAINING PROTEIN"/>
    <property type="match status" value="1"/>
</dbReference>
<proteinExistence type="predicted"/>
<dbReference type="PANTHER" id="PTHR10857">
    <property type="entry name" value="COPINE"/>
    <property type="match status" value="1"/>
</dbReference>
<sequence>MGGVSSRHSEGGLDQANWTAVSQQLMAQTGLAQRVELRLAAHGLPKKDKLSKSDPMAVVFQSSATGQTTWKETGRTDVVANTADPQFVRPILCGYNATSPQPMRVVVYDVDKACKTAKQTQGLNLSSQDYIGEAEFMLSDVMASPGCQLELQLTDVEGGRALPSTCTVVLKGEPMAGNDNRVVRMAFAATGVPKRDTLSQSDPFLLVLKLRADGSAAGEDWVPVFKTEARMNNPDPVWQPIEVDIRQLCSADVQRPLKLQVWDYQSSGKHQLIGECRTTLAELEIMGTGPNVAVKPAATATAPAPAAAAPVATAVGAPATPAPAPATPAAVAVEPAAAVAPAEAVRTAPAAATNGAAAATSVATPDAPAAATAAPVPAAAAAPVNRRFELIIPATDKNIAVGKCGTLLVRQVQVRPGATPQDLMAGCLQGCLG</sequence>
<dbReference type="PROSITE" id="PS50004">
    <property type="entry name" value="C2"/>
    <property type="match status" value="2"/>
</dbReference>
<dbReference type="CDD" id="cd04047">
    <property type="entry name" value="C2B_Copine"/>
    <property type="match status" value="1"/>
</dbReference>
<dbReference type="InterPro" id="IPR037768">
    <property type="entry name" value="C2B_Copine"/>
</dbReference>
<dbReference type="GO" id="GO:0005886">
    <property type="term" value="C:plasma membrane"/>
    <property type="evidence" value="ECO:0007669"/>
    <property type="project" value="TreeGrafter"/>
</dbReference>
<dbReference type="Gene3D" id="2.60.40.150">
    <property type="entry name" value="C2 domain"/>
    <property type="match status" value="2"/>
</dbReference>
<dbReference type="Pfam" id="PF00168">
    <property type="entry name" value="C2"/>
    <property type="match status" value="2"/>
</dbReference>
<feature type="domain" description="C2" evidence="1">
    <location>
        <begin position="162"/>
        <end position="293"/>
    </location>
</feature>
<name>A0A2P6TLV0_CHLSO</name>
<accession>A0A2P6TLV0</accession>
<gene>
    <name evidence="2" type="ORF">C2E21_5730</name>
</gene>
<evidence type="ECO:0000313" key="2">
    <source>
        <dbReference type="EMBL" id="PRW45322.1"/>
    </source>
</evidence>
<keyword evidence="3" id="KW-1185">Reference proteome</keyword>
<dbReference type="EMBL" id="LHPG02000011">
    <property type="protein sequence ID" value="PRW45322.1"/>
    <property type="molecule type" value="Genomic_DNA"/>
</dbReference>
<dbReference type="OrthoDB" id="5855668at2759"/>
<feature type="domain" description="C2" evidence="1">
    <location>
        <begin position="15"/>
        <end position="151"/>
    </location>
</feature>
<dbReference type="InterPro" id="IPR045052">
    <property type="entry name" value="Copine"/>
</dbReference>
<protein>
    <submittedName>
        <fullName evidence="2">Copine-8</fullName>
    </submittedName>
</protein>
<evidence type="ECO:0000259" key="1">
    <source>
        <dbReference type="PROSITE" id="PS50004"/>
    </source>
</evidence>
<dbReference type="SMART" id="SM00239">
    <property type="entry name" value="C2"/>
    <property type="match status" value="2"/>
</dbReference>
<dbReference type="AlphaFoldDB" id="A0A2P6TLV0"/>
<organism evidence="2 3">
    <name type="scientific">Chlorella sorokiniana</name>
    <name type="common">Freshwater green alga</name>
    <dbReference type="NCBI Taxonomy" id="3076"/>
    <lineage>
        <taxon>Eukaryota</taxon>
        <taxon>Viridiplantae</taxon>
        <taxon>Chlorophyta</taxon>
        <taxon>core chlorophytes</taxon>
        <taxon>Trebouxiophyceae</taxon>
        <taxon>Chlorellales</taxon>
        <taxon>Chlorellaceae</taxon>
        <taxon>Chlorella clade</taxon>
        <taxon>Chlorella</taxon>
    </lineage>
</organism>